<dbReference type="EMBL" id="DRBS01000217">
    <property type="protein sequence ID" value="HDD44329.1"/>
    <property type="molecule type" value="Genomic_DNA"/>
</dbReference>
<feature type="signal peptide" evidence="1">
    <location>
        <begin position="1"/>
        <end position="22"/>
    </location>
</feature>
<dbReference type="SUPFAM" id="SSF51445">
    <property type="entry name" value="(Trans)glycosidases"/>
    <property type="match status" value="1"/>
</dbReference>
<feature type="chain" id="PRO_5028376989" description="Beta-galactosidase trimerisation domain-containing protein" evidence="1">
    <location>
        <begin position="23"/>
        <end position="556"/>
    </location>
</feature>
<evidence type="ECO:0000256" key="1">
    <source>
        <dbReference type="SAM" id="SignalP"/>
    </source>
</evidence>
<dbReference type="Gene3D" id="3.20.20.80">
    <property type="entry name" value="Glycosidases"/>
    <property type="match status" value="1"/>
</dbReference>
<comment type="caution">
    <text evidence="2">The sequence shown here is derived from an EMBL/GenBank/DDBJ whole genome shotgun (WGS) entry which is preliminary data.</text>
</comment>
<keyword evidence="1" id="KW-0732">Signal</keyword>
<organism evidence="2">
    <name type="scientific">Desulfofervidus auxilii</name>
    <dbReference type="NCBI Taxonomy" id="1621989"/>
    <lineage>
        <taxon>Bacteria</taxon>
        <taxon>Pseudomonadati</taxon>
        <taxon>Thermodesulfobacteriota</taxon>
        <taxon>Candidatus Desulfofervidia</taxon>
        <taxon>Candidatus Desulfofervidales</taxon>
        <taxon>Candidatus Desulfofervidaceae</taxon>
        <taxon>Candidatus Desulfofervidus</taxon>
    </lineage>
</organism>
<evidence type="ECO:0008006" key="3">
    <source>
        <dbReference type="Google" id="ProtNLM"/>
    </source>
</evidence>
<accession>A0A7C0Y5S1</accession>
<dbReference type="Proteomes" id="UP000886289">
    <property type="component" value="Unassembled WGS sequence"/>
</dbReference>
<feature type="non-terminal residue" evidence="2">
    <location>
        <position position="556"/>
    </location>
</feature>
<gene>
    <name evidence="2" type="ORF">ENG63_05665</name>
</gene>
<dbReference type="AlphaFoldDB" id="A0A7C0Y5S1"/>
<protein>
    <recommendedName>
        <fullName evidence="3">Beta-galactosidase trimerisation domain-containing protein</fullName>
    </recommendedName>
</protein>
<reference evidence="2" key="1">
    <citation type="journal article" date="2020" name="mSystems">
        <title>Genome- and Community-Level Interaction Insights into Carbon Utilization and Element Cycling Functions of Hydrothermarchaeota in Hydrothermal Sediment.</title>
        <authorList>
            <person name="Zhou Z."/>
            <person name="Liu Y."/>
            <person name="Xu W."/>
            <person name="Pan J."/>
            <person name="Luo Z.H."/>
            <person name="Li M."/>
        </authorList>
    </citation>
    <scope>NUCLEOTIDE SEQUENCE [LARGE SCALE GENOMIC DNA]</scope>
    <source>
        <strain evidence="2">HyVt-233</strain>
    </source>
</reference>
<sequence>MKSLRLLISLIFLLIFSSTINAQPRTFIFVSPAFAYFRVKTWNSFDIVRDIKSLGVTDIIIIDSQRGTFFWNSKIPGVFNEPSCGKRDILKEIVEASHKLGLNVWLALHVTEGMHVIDKVFKAHWNLYARDFRGRIYKPPHLDVFNPKVKKYWYAIIDEIATRYNKYGNIKGFLWDEVWFNNSDLFGDDFERFASFCEKEFGERPDKEVKRRFEMEYYVKFNFKNKWWRRYVLFRQYANYQFIKDLTEYAKSKGFFIIHRPIHSGRFKKGWLMVSIPHRLINLASLNNYIWTTPKGETEIYDEGIICIYPKFSKTTWGEMCAKSLQGVSTCMFTYEWIPFQEGNIKEKHKKWTEGLIDNLRNRLLKFFKISRQWKGAEQICSFGILTYQKGLTLRYNNPQKIFENNEILLMEYLRKYWNASFVHIQDSNYFSRFKVLIAPSYVMQYLKPKYLLNLLNYISSGAYLINFTTDWSTAKKDLSFEEKVRNKILNISFNNQKAIAFKIFFTQDFQILSQKAFNLITKYKKCVVLDPHVKILAKFKNNYPAIVFTPLGKGG</sequence>
<dbReference type="InterPro" id="IPR017853">
    <property type="entry name" value="GH"/>
</dbReference>
<name>A0A7C0Y5S1_DESA2</name>
<proteinExistence type="predicted"/>
<evidence type="ECO:0000313" key="2">
    <source>
        <dbReference type="EMBL" id="HDD44329.1"/>
    </source>
</evidence>